<feature type="signal peptide" evidence="1">
    <location>
        <begin position="1"/>
        <end position="20"/>
    </location>
</feature>
<gene>
    <name evidence="2" type="ORF">H8R27_10095</name>
</gene>
<dbReference type="RefSeq" id="WP_166131482.1">
    <property type="nucleotide sequence ID" value="NZ_JAANOQ010000011.1"/>
</dbReference>
<dbReference type="EMBL" id="JACRUN010000005">
    <property type="protein sequence ID" value="MBC5835237.1"/>
    <property type="molecule type" value="Genomic_DNA"/>
</dbReference>
<keyword evidence="3" id="KW-1185">Reference proteome</keyword>
<feature type="chain" id="PRO_5046191890" evidence="1">
    <location>
        <begin position="21"/>
        <end position="138"/>
    </location>
</feature>
<comment type="caution">
    <text evidence="2">The sequence shown here is derived from an EMBL/GenBank/DDBJ whole genome shotgun (WGS) entry which is preliminary data.</text>
</comment>
<evidence type="ECO:0000256" key="1">
    <source>
        <dbReference type="SAM" id="SignalP"/>
    </source>
</evidence>
<keyword evidence="1" id="KW-0732">Signal</keyword>
<reference evidence="2 3" key="1">
    <citation type="submission" date="2020-08" db="EMBL/GenBank/DDBJ databases">
        <title>Description of novel Flavobacterium F-408 isolate.</title>
        <authorList>
            <person name="Saticioglu I.B."/>
            <person name="Duman M."/>
            <person name="Altun S."/>
        </authorList>
    </citation>
    <scope>NUCLEOTIDE SEQUENCE [LARGE SCALE GENOMIC DNA]</scope>
    <source>
        <strain evidence="2 3">F-408</strain>
    </source>
</reference>
<dbReference type="Proteomes" id="UP000605990">
    <property type="component" value="Unassembled WGS sequence"/>
</dbReference>
<evidence type="ECO:0000313" key="3">
    <source>
        <dbReference type="Proteomes" id="UP000605990"/>
    </source>
</evidence>
<accession>A0ABR7IZP8</accession>
<protein>
    <submittedName>
        <fullName evidence="2">Uncharacterized protein</fullName>
    </submittedName>
</protein>
<evidence type="ECO:0000313" key="2">
    <source>
        <dbReference type="EMBL" id="MBC5835237.1"/>
    </source>
</evidence>
<proteinExistence type="predicted"/>
<name>A0ABR7IZP8_9FLAO</name>
<organism evidence="2 3">
    <name type="scientific">Flavobacterium bernardetii</name>
    <dbReference type="NCBI Taxonomy" id="2813823"/>
    <lineage>
        <taxon>Bacteria</taxon>
        <taxon>Pseudomonadati</taxon>
        <taxon>Bacteroidota</taxon>
        <taxon>Flavobacteriia</taxon>
        <taxon>Flavobacteriales</taxon>
        <taxon>Flavobacteriaceae</taxon>
        <taxon>Flavobacterium</taxon>
    </lineage>
</organism>
<sequence length="138" mass="15152">MKKMVFGLIATVMLSVFGNAQEVTGNQKQLLVNTQVVSLITLSKSVYQKGQTYEDFVKNFTTPSPYNPFEGKLMKVVYSDLASNTSTCEILSRDASELVALGQKHGASNLTAINKTKCGFWCQLAIAIIEVIIEIIKP</sequence>